<evidence type="ECO:0000256" key="2">
    <source>
        <dbReference type="ARBA" id="ARBA00012637"/>
    </source>
</evidence>
<evidence type="ECO:0000256" key="4">
    <source>
        <dbReference type="ARBA" id="ARBA00022827"/>
    </source>
</evidence>
<keyword evidence="9" id="KW-0472">Membrane</keyword>
<dbReference type="InterPro" id="IPR054585">
    <property type="entry name" value="NDH2-like_C"/>
</dbReference>
<evidence type="ECO:0000256" key="1">
    <source>
        <dbReference type="ARBA" id="ARBA00005272"/>
    </source>
</evidence>
<evidence type="ECO:0000313" key="13">
    <source>
        <dbReference type="Proteomes" id="UP000248806"/>
    </source>
</evidence>
<feature type="domain" description="FAD/NAD(P)-binding" evidence="10">
    <location>
        <begin position="10"/>
        <end position="325"/>
    </location>
</feature>
<dbReference type="PRINTS" id="PR00411">
    <property type="entry name" value="PNDRDTASEI"/>
</dbReference>
<dbReference type="AlphaFoldDB" id="A0A326UDH0"/>
<gene>
    <name evidence="12" type="ORF">EI42_00044</name>
</gene>
<organism evidence="12 13">
    <name type="scientific">Thermosporothrix hazakensis</name>
    <dbReference type="NCBI Taxonomy" id="644383"/>
    <lineage>
        <taxon>Bacteria</taxon>
        <taxon>Bacillati</taxon>
        <taxon>Chloroflexota</taxon>
        <taxon>Ktedonobacteria</taxon>
        <taxon>Ktedonobacterales</taxon>
        <taxon>Thermosporotrichaceae</taxon>
        <taxon>Thermosporothrix</taxon>
    </lineage>
</organism>
<evidence type="ECO:0000256" key="9">
    <source>
        <dbReference type="SAM" id="Phobius"/>
    </source>
</evidence>
<evidence type="ECO:0000256" key="8">
    <source>
        <dbReference type="ARBA" id="ARBA00047599"/>
    </source>
</evidence>
<feature type="domain" description="External alternative NADH-ubiquinone oxidoreductase-like C-terminal" evidence="11">
    <location>
        <begin position="350"/>
        <end position="405"/>
    </location>
</feature>
<dbReference type="PANTHER" id="PTHR43706:SF47">
    <property type="entry name" value="EXTERNAL NADH-UBIQUINONE OXIDOREDUCTASE 1, MITOCHONDRIAL-RELATED"/>
    <property type="match status" value="1"/>
</dbReference>
<keyword evidence="3" id="KW-0285">Flavoprotein</keyword>
<dbReference type="PRINTS" id="PR00368">
    <property type="entry name" value="FADPNR"/>
</dbReference>
<dbReference type="GO" id="GO:0050136">
    <property type="term" value="F:NADH dehydrogenase (quinone) (non-electrogenic) activity"/>
    <property type="evidence" value="ECO:0007669"/>
    <property type="project" value="UniProtKB-EC"/>
</dbReference>
<evidence type="ECO:0000256" key="5">
    <source>
        <dbReference type="ARBA" id="ARBA00022946"/>
    </source>
</evidence>
<proteinExistence type="inferred from homology"/>
<dbReference type="EMBL" id="QKUF01000001">
    <property type="protein sequence ID" value="PZW35881.1"/>
    <property type="molecule type" value="Genomic_DNA"/>
</dbReference>
<comment type="similarity">
    <text evidence="1">Belongs to the NADH dehydrogenase family.</text>
</comment>
<keyword evidence="7" id="KW-0520">NAD</keyword>
<sequence>MKALQRKRPHVVIVGAGFGGLQAARALGKAPVDVTVIDRNNHHLFQPLLYQVATAVLSPADISAPIRAVVRRQRNTEVLMAEVTGVDLERQEVITHERRISYDYLIIATGAAHSYFGHDEWGAYSSGLKTIVNATSIRRRLLLAFEAAELEPDPEKRRALLTFVLVGGGPTGVEMAGAIAELAHKVLAGDFRHFDPRESRILLLEALPRILPAFPEHLAQRAQEALTHLGVEVRTSSPVEKIDEEGVIAGGGRIPSHNVIWTAGVSASPAGKWLNAEVDRAGRVKVLANLTLPDYPNVFVIGDTACALQKGKPLPGVAPVAMQQGRYVADVIRRRVTGQRFPGPFRYRNKGSLATVGRSFGIADLGKLQFAGFSGWLLWLIVHIIYLIGFRNRVLVLFQWAWAFLTFERGARLITFESTAKSPVDEPIEELL</sequence>
<dbReference type="Proteomes" id="UP000248806">
    <property type="component" value="Unassembled WGS sequence"/>
</dbReference>
<evidence type="ECO:0000259" key="11">
    <source>
        <dbReference type="Pfam" id="PF22366"/>
    </source>
</evidence>
<dbReference type="InterPro" id="IPR023753">
    <property type="entry name" value="FAD/NAD-binding_dom"/>
</dbReference>
<evidence type="ECO:0000256" key="6">
    <source>
        <dbReference type="ARBA" id="ARBA00023002"/>
    </source>
</evidence>
<dbReference type="OrthoDB" id="9784880at2"/>
<dbReference type="Pfam" id="PF07992">
    <property type="entry name" value="Pyr_redox_2"/>
    <property type="match status" value="1"/>
</dbReference>
<keyword evidence="9" id="KW-1133">Transmembrane helix</keyword>
<dbReference type="SUPFAM" id="SSF51905">
    <property type="entry name" value="FAD/NAD(P)-binding domain"/>
    <property type="match status" value="1"/>
</dbReference>
<evidence type="ECO:0000256" key="3">
    <source>
        <dbReference type="ARBA" id="ARBA00022630"/>
    </source>
</evidence>
<dbReference type="InterPro" id="IPR036188">
    <property type="entry name" value="FAD/NAD-bd_sf"/>
</dbReference>
<accession>A0A326UDH0</accession>
<dbReference type="EC" id="1.6.5.9" evidence="2"/>
<evidence type="ECO:0000313" key="12">
    <source>
        <dbReference type="EMBL" id="PZW35881.1"/>
    </source>
</evidence>
<dbReference type="PANTHER" id="PTHR43706">
    <property type="entry name" value="NADH DEHYDROGENASE"/>
    <property type="match status" value="1"/>
</dbReference>
<dbReference type="Gene3D" id="3.50.50.100">
    <property type="match status" value="1"/>
</dbReference>
<keyword evidence="9" id="KW-0812">Transmembrane</keyword>
<protein>
    <recommendedName>
        <fullName evidence="2">NADH:ubiquinone reductase (non-electrogenic)</fullName>
        <ecNumber evidence="2">1.6.5.9</ecNumber>
    </recommendedName>
</protein>
<comment type="catalytic activity">
    <reaction evidence="8">
        <text>a quinone + NADH + H(+) = a quinol + NAD(+)</text>
        <dbReference type="Rhea" id="RHEA:46160"/>
        <dbReference type="ChEBI" id="CHEBI:15378"/>
        <dbReference type="ChEBI" id="CHEBI:24646"/>
        <dbReference type="ChEBI" id="CHEBI:57540"/>
        <dbReference type="ChEBI" id="CHEBI:57945"/>
        <dbReference type="ChEBI" id="CHEBI:132124"/>
        <dbReference type="EC" id="1.6.5.9"/>
    </reaction>
</comment>
<comment type="caution">
    <text evidence="12">The sequence shown here is derived from an EMBL/GenBank/DDBJ whole genome shotgun (WGS) entry which is preliminary data.</text>
</comment>
<keyword evidence="5" id="KW-0809">Transit peptide</keyword>
<dbReference type="Pfam" id="PF22366">
    <property type="entry name" value="NDH2_C"/>
    <property type="match status" value="1"/>
</dbReference>
<keyword evidence="6" id="KW-0560">Oxidoreductase</keyword>
<reference evidence="12 13" key="1">
    <citation type="submission" date="2018-06" db="EMBL/GenBank/DDBJ databases">
        <title>Genomic Encyclopedia of Archaeal and Bacterial Type Strains, Phase II (KMG-II): from individual species to whole genera.</title>
        <authorList>
            <person name="Goeker M."/>
        </authorList>
    </citation>
    <scope>NUCLEOTIDE SEQUENCE [LARGE SCALE GENOMIC DNA]</scope>
    <source>
        <strain evidence="12 13">ATCC BAA-1881</strain>
    </source>
</reference>
<evidence type="ECO:0000259" key="10">
    <source>
        <dbReference type="Pfam" id="PF07992"/>
    </source>
</evidence>
<name>A0A326UDH0_THEHA</name>
<feature type="transmembrane region" description="Helical" evidence="9">
    <location>
        <begin position="368"/>
        <end position="389"/>
    </location>
</feature>
<evidence type="ECO:0000256" key="7">
    <source>
        <dbReference type="ARBA" id="ARBA00023027"/>
    </source>
</evidence>
<keyword evidence="13" id="KW-1185">Reference proteome</keyword>
<keyword evidence="4" id="KW-0274">FAD</keyword>
<dbReference type="InterPro" id="IPR045024">
    <property type="entry name" value="NDH-2"/>
</dbReference>